<evidence type="ECO:0000256" key="1">
    <source>
        <dbReference type="ARBA" id="ARBA00001953"/>
    </source>
</evidence>
<dbReference type="Pfam" id="PF00364">
    <property type="entry name" value="Biotin_lipoyl"/>
    <property type="match status" value="1"/>
</dbReference>
<keyword evidence="4 7" id="KW-0067">ATP-binding</keyword>
<dbReference type="PROSITE" id="PS50979">
    <property type="entry name" value="BC"/>
    <property type="match status" value="1"/>
</dbReference>
<evidence type="ECO:0000256" key="7">
    <source>
        <dbReference type="PROSITE-ProRule" id="PRU00409"/>
    </source>
</evidence>
<dbReference type="Pfam" id="PF21139">
    <property type="entry name" value="BT_MCC_alpha"/>
    <property type="match status" value="1"/>
</dbReference>
<dbReference type="InterPro" id="IPR048429">
    <property type="entry name" value="MCC_alpha_BT"/>
</dbReference>
<dbReference type="SUPFAM" id="SSF51246">
    <property type="entry name" value="Rudiment single hybrid motif"/>
    <property type="match status" value="1"/>
</dbReference>
<dbReference type="Pfam" id="PF00289">
    <property type="entry name" value="Biotin_carb_N"/>
    <property type="match status" value="1"/>
</dbReference>
<evidence type="ECO:0000313" key="11">
    <source>
        <dbReference type="EMBL" id="MBP5857592.1"/>
    </source>
</evidence>
<feature type="domain" description="Biotin carboxylation" evidence="10">
    <location>
        <begin position="9"/>
        <end position="460"/>
    </location>
</feature>
<gene>
    <name evidence="11" type="ORF">KAJ83_11270</name>
</gene>
<name>A0A8J7V356_9PROT</name>
<dbReference type="AlphaFoldDB" id="A0A8J7V356"/>
<dbReference type="Proteomes" id="UP000672602">
    <property type="component" value="Unassembled WGS sequence"/>
</dbReference>
<organism evidence="11 12">
    <name type="scientific">Marivibrio halodurans</name>
    <dbReference type="NCBI Taxonomy" id="2039722"/>
    <lineage>
        <taxon>Bacteria</taxon>
        <taxon>Pseudomonadati</taxon>
        <taxon>Pseudomonadota</taxon>
        <taxon>Alphaproteobacteria</taxon>
        <taxon>Rhodospirillales</taxon>
        <taxon>Rhodospirillaceae</taxon>
        <taxon>Marivibrio</taxon>
    </lineage>
</organism>
<evidence type="ECO:0000256" key="3">
    <source>
        <dbReference type="ARBA" id="ARBA00022741"/>
    </source>
</evidence>
<dbReference type="FunFam" id="3.40.50.20:FF:000010">
    <property type="entry name" value="Propionyl-CoA carboxylase subunit alpha"/>
    <property type="match status" value="1"/>
</dbReference>
<dbReference type="Gene3D" id="3.30.470.20">
    <property type="entry name" value="ATP-grasp fold, B domain"/>
    <property type="match status" value="1"/>
</dbReference>
<reference evidence="11" key="1">
    <citation type="submission" date="2021-04" db="EMBL/GenBank/DDBJ databases">
        <authorList>
            <person name="Zhang D.-C."/>
        </authorList>
    </citation>
    <scope>NUCLEOTIDE SEQUENCE</scope>
    <source>
        <strain evidence="11">CGMCC 1.15697</strain>
    </source>
</reference>
<dbReference type="FunFam" id="3.30.470.20:FF:000028">
    <property type="entry name" value="Methylcrotonoyl-CoA carboxylase subunit alpha, mitochondrial"/>
    <property type="match status" value="1"/>
</dbReference>
<dbReference type="Gene3D" id="2.40.50.100">
    <property type="match status" value="1"/>
</dbReference>
<evidence type="ECO:0000259" key="9">
    <source>
        <dbReference type="PROSITE" id="PS50975"/>
    </source>
</evidence>
<keyword evidence="12" id="KW-1185">Reference proteome</keyword>
<dbReference type="Pfam" id="PF02785">
    <property type="entry name" value="Biotin_carb_C"/>
    <property type="match status" value="1"/>
</dbReference>
<dbReference type="FunFam" id="2.40.50.100:FF:000003">
    <property type="entry name" value="Acetyl-CoA carboxylase biotin carboxyl carrier protein"/>
    <property type="match status" value="1"/>
</dbReference>
<dbReference type="GO" id="GO:0046872">
    <property type="term" value="F:metal ion binding"/>
    <property type="evidence" value="ECO:0007669"/>
    <property type="project" value="InterPro"/>
</dbReference>
<dbReference type="Gene3D" id="3.30.1490.20">
    <property type="entry name" value="ATP-grasp fold, A domain"/>
    <property type="match status" value="1"/>
</dbReference>
<feature type="domain" description="ATP-grasp" evidence="9">
    <location>
        <begin position="128"/>
        <end position="330"/>
    </location>
</feature>
<evidence type="ECO:0000313" key="12">
    <source>
        <dbReference type="Proteomes" id="UP000672602"/>
    </source>
</evidence>
<comment type="cofactor">
    <cofactor evidence="1">
        <name>biotin</name>
        <dbReference type="ChEBI" id="CHEBI:57586"/>
    </cofactor>
</comment>
<dbReference type="SUPFAM" id="SSF56059">
    <property type="entry name" value="Glutathione synthetase ATP-binding domain-like"/>
    <property type="match status" value="1"/>
</dbReference>
<evidence type="ECO:0000256" key="5">
    <source>
        <dbReference type="ARBA" id="ARBA00022946"/>
    </source>
</evidence>
<proteinExistence type="predicted"/>
<dbReference type="Gene3D" id="3.40.50.20">
    <property type="match status" value="1"/>
</dbReference>
<keyword evidence="6" id="KW-0092">Biotin</keyword>
<dbReference type="GO" id="GO:0005524">
    <property type="term" value="F:ATP binding"/>
    <property type="evidence" value="ECO:0007669"/>
    <property type="project" value="UniProtKB-UniRule"/>
</dbReference>
<dbReference type="PANTHER" id="PTHR18866">
    <property type="entry name" value="CARBOXYLASE:PYRUVATE/ACETYL-COA/PROPIONYL-COA CARBOXYLASE"/>
    <property type="match status" value="1"/>
</dbReference>
<dbReference type="GO" id="GO:0016874">
    <property type="term" value="F:ligase activity"/>
    <property type="evidence" value="ECO:0007669"/>
    <property type="project" value="UniProtKB-KW"/>
</dbReference>
<dbReference type="CDD" id="cd06850">
    <property type="entry name" value="biotinyl_domain"/>
    <property type="match status" value="1"/>
</dbReference>
<comment type="caution">
    <text evidence="11">The sequence shown here is derived from an EMBL/GenBank/DDBJ whole genome shotgun (WGS) entry which is preliminary data.</text>
</comment>
<dbReference type="InterPro" id="IPR050856">
    <property type="entry name" value="Biotin_carboxylase_complex"/>
</dbReference>
<dbReference type="InterPro" id="IPR005479">
    <property type="entry name" value="CPAse_ATP-bd"/>
</dbReference>
<dbReference type="InterPro" id="IPR011764">
    <property type="entry name" value="Biotin_carboxylation_dom"/>
</dbReference>
<dbReference type="EMBL" id="JAGMWN010000005">
    <property type="protein sequence ID" value="MBP5857592.1"/>
    <property type="molecule type" value="Genomic_DNA"/>
</dbReference>
<dbReference type="PANTHER" id="PTHR18866:SF33">
    <property type="entry name" value="METHYLCROTONOYL-COA CARBOXYLASE SUBUNIT ALPHA, MITOCHONDRIAL-RELATED"/>
    <property type="match status" value="1"/>
</dbReference>
<dbReference type="InterPro" id="IPR000089">
    <property type="entry name" value="Biotin_lipoyl"/>
</dbReference>
<dbReference type="PROSITE" id="PS00866">
    <property type="entry name" value="CPSASE_1"/>
    <property type="match status" value="1"/>
</dbReference>
<accession>A0A8J7V356</accession>
<dbReference type="InterPro" id="IPR011053">
    <property type="entry name" value="Single_hybrid_motif"/>
</dbReference>
<dbReference type="InterPro" id="IPR016185">
    <property type="entry name" value="PreATP-grasp_dom_sf"/>
</dbReference>
<sequence>MRRNGRCVVFDRILIANRGEIACRVIRTAKRLGIGTVAVFSDADAQAPHVRMANEAVRLGPAPARESYLLIDRLVEACRRTGVQAVHPGYGFLSENAHFADALEAAGIAFIGPPADAIRAMGSKSQAKALMAEAGVPLVPGYHGQEQDPDFLAAEAEKIGYPLLIKASAGGGGKGMRRVDGSAEFADALAGCKREAAASFGDEHVLIERFVTRPRHIEMQVFADAHGNAVHLFERDCSVQRRHQKVIEEAPAPFMPDSLRAAMGKAATDAARAIGYRGAGTVEFIAETAEDGAPADFFFMEMNTRLQVEHPVTEAITGQDLVEWQLRVAAGDPLPLRQEAISVTGHAVEARLYAEDADGGFLPATGRLDRLRFPEGRPGLRIDSGVVEGDSVTVHYDPMIAKLIAHGADRDRALARLADALEATEVSGLVTNREFLSRLVRHPAFAAARLDTGFIEKHADDLIHPAGAAVPEVALALAALGEIVGRAEASGRAAAAGGDPWSPWALSTGWRLNDTSFNDLHYDTGAGEVRVRCRYRADGSYSLDLPGGTMEARAERRPDGRLAVELDGIKRTVFVAVGMESVTVVDGAETHRIHRIDRLAAAGIDETDDGKLVAPMPGKVTAVHVAAGEAVSAGAALMVLEAMKMEHTIRAPKDGTIAAVRFAVGESVADGEALITFEDG</sequence>
<keyword evidence="5" id="KW-0809">Transit peptide</keyword>
<evidence type="ECO:0000256" key="2">
    <source>
        <dbReference type="ARBA" id="ARBA00022598"/>
    </source>
</evidence>
<dbReference type="InterPro" id="IPR013815">
    <property type="entry name" value="ATP_grasp_subdomain_1"/>
</dbReference>
<dbReference type="SMART" id="SM00878">
    <property type="entry name" value="Biotin_carb_C"/>
    <property type="match status" value="1"/>
</dbReference>
<feature type="domain" description="Lipoyl-binding" evidence="8">
    <location>
        <begin position="601"/>
        <end position="678"/>
    </location>
</feature>
<dbReference type="InterPro" id="IPR005481">
    <property type="entry name" value="BC-like_N"/>
</dbReference>
<dbReference type="InterPro" id="IPR011761">
    <property type="entry name" value="ATP-grasp"/>
</dbReference>
<dbReference type="Gene3D" id="3.30.700.40">
    <property type="match status" value="1"/>
</dbReference>
<keyword evidence="3 7" id="KW-0547">Nucleotide-binding</keyword>
<dbReference type="PROSITE" id="PS00867">
    <property type="entry name" value="CPSASE_2"/>
    <property type="match status" value="1"/>
</dbReference>
<dbReference type="Pfam" id="PF02786">
    <property type="entry name" value="CPSase_L_D2"/>
    <property type="match status" value="1"/>
</dbReference>
<dbReference type="SUPFAM" id="SSF51230">
    <property type="entry name" value="Single hybrid motif"/>
    <property type="match status" value="1"/>
</dbReference>
<dbReference type="FunFam" id="3.30.1490.20:FF:000003">
    <property type="entry name" value="acetyl-CoA carboxylase isoform X1"/>
    <property type="match status" value="1"/>
</dbReference>
<evidence type="ECO:0000256" key="4">
    <source>
        <dbReference type="ARBA" id="ARBA00022840"/>
    </source>
</evidence>
<evidence type="ECO:0000259" key="10">
    <source>
        <dbReference type="PROSITE" id="PS50979"/>
    </source>
</evidence>
<dbReference type="PROSITE" id="PS50975">
    <property type="entry name" value="ATP_GRASP"/>
    <property type="match status" value="1"/>
</dbReference>
<dbReference type="InterPro" id="IPR011054">
    <property type="entry name" value="Rudment_hybrid_motif"/>
</dbReference>
<dbReference type="SUPFAM" id="SSF52440">
    <property type="entry name" value="PreATP-grasp domain"/>
    <property type="match status" value="1"/>
</dbReference>
<evidence type="ECO:0000256" key="6">
    <source>
        <dbReference type="ARBA" id="ARBA00023267"/>
    </source>
</evidence>
<keyword evidence="2" id="KW-0436">Ligase</keyword>
<dbReference type="InterPro" id="IPR005482">
    <property type="entry name" value="Biotin_COase_C"/>
</dbReference>
<evidence type="ECO:0000259" key="8">
    <source>
        <dbReference type="PROSITE" id="PS50968"/>
    </source>
</evidence>
<dbReference type="PROSITE" id="PS50968">
    <property type="entry name" value="BIOTINYL_LIPOYL"/>
    <property type="match status" value="1"/>
</dbReference>
<protein>
    <submittedName>
        <fullName evidence="11">Acetyl/propionyl/methylcrotonyl-CoA carboxylase subunit alpha</fullName>
    </submittedName>
</protein>